<keyword evidence="1" id="KW-0479">Metal-binding</keyword>
<evidence type="ECO:0000256" key="1">
    <source>
        <dbReference type="ARBA" id="ARBA00022723"/>
    </source>
</evidence>
<feature type="domain" description="Fumarylacetoacetase-like C-terminal" evidence="3">
    <location>
        <begin position="72"/>
        <end position="271"/>
    </location>
</feature>
<keyword evidence="5" id="KW-1185">Reference proteome</keyword>
<feature type="region of interest" description="Disordered" evidence="2">
    <location>
        <begin position="86"/>
        <end position="120"/>
    </location>
</feature>
<dbReference type="InterPro" id="IPR036663">
    <property type="entry name" value="Fumarylacetoacetase_C_sf"/>
</dbReference>
<dbReference type="OrthoDB" id="6242at2157"/>
<accession>A0A2G1WMH5</accession>
<dbReference type="PANTHER" id="PTHR11820:SF7">
    <property type="entry name" value="ACYLPYRUVASE FAHD1, MITOCHONDRIAL"/>
    <property type="match status" value="1"/>
</dbReference>
<dbReference type="Proteomes" id="UP000222824">
    <property type="component" value="Unassembled WGS sequence"/>
</dbReference>
<gene>
    <name evidence="4" type="ORF">DJ69_02160</name>
</gene>
<name>A0A2G1WMH5_9EURY</name>
<proteinExistence type="predicted"/>
<dbReference type="EMBL" id="NHOA01000013">
    <property type="protein sequence ID" value="PHQ40201.1"/>
    <property type="molecule type" value="Genomic_DNA"/>
</dbReference>
<dbReference type="AlphaFoldDB" id="A0A2G1WMH5"/>
<dbReference type="GO" id="GO:0018773">
    <property type="term" value="F:acetylpyruvate hydrolase activity"/>
    <property type="evidence" value="ECO:0007669"/>
    <property type="project" value="TreeGrafter"/>
</dbReference>
<reference evidence="4 5" key="1">
    <citation type="journal article" date="2014" name="Front. Microbiol.">
        <title>Population and genomic analysis of the genus Halorubrum.</title>
        <authorList>
            <person name="Fullmer M.S."/>
            <person name="Soucy S.M."/>
            <person name="Swithers K.S."/>
            <person name="Makkay A.M."/>
            <person name="Wheeler R."/>
            <person name="Ventosa A."/>
            <person name="Gogarten J.P."/>
            <person name="Papke R.T."/>
        </authorList>
    </citation>
    <scope>NUCLEOTIDE SEQUENCE [LARGE SCALE GENOMIC DNA]</scope>
    <source>
        <strain evidence="4 5">C49</strain>
    </source>
</reference>
<dbReference type="InterPro" id="IPR011234">
    <property type="entry name" value="Fumarylacetoacetase-like_C"/>
</dbReference>
<dbReference type="Pfam" id="PF01557">
    <property type="entry name" value="FAA_hydrolase"/>
    <property type="match status" value="1"/>
</dbReference>
<dbReference type="GO" id="GO:0046872">
    <property type="term" value="F:metal ion binding"/>
    <property type="evidence" value="ECO:0007669"/>
    <property type="project" value="UniProtKB-KW"/>
</dbReference>
<sequence length="273" mass="28978">MKYLARTATGTPLLGDDEGYVPLAAVEPDIETVRDALPRAAAGTLGDVADATADPVPAGDVSFGAPLESFGKLWGIGLNYEEHAGDLDEQRPEEPASFMKPSSVLTGPGGPIRLPPESQSERVTAEAELAVVMGRTCRNVDEATVDDVVAGYLPVIDMTAEDVLQRNPRFLTRAKSYDTFLVPGAALAVPEEPLDLERLSVRTEVNGEVRAENEIRNMLFPPAEIVSFHSDVMTLEPGDLFSTGTPGAAPIDPGDEVRAVVESIGTVDAPVTR</sequence>
<keyword evidence="4" id="KW-0378">Hydrolase</keyword>
<evidence type="ECO:0000313" key="4">
    <source>
        <dbReference type="EMBL" id="PHQ40201.1"/>
    </source>
</evidence>
<evidence type="ECO:0000313" key="5">
    <source>
        <dbReference type="Proteomes" id="UP000222824"/>
    </source>
</evidence>
<dbReference type="SUPFAM" id="SSF56529">
    <property type="entry name" value="FAH"/>
    <property type="match status" value="1"/>
</dbReference>
<comment type="caution">
    <text evidence="4">The sequence shown here is derived from an EMBL/GenBank/DDBJ whole genome shotgun (WGS) entry which is preliminary data.</text>
</comment>
<protein>
    <submittedName>
        <fullName evidence="4">Fumarylacetoacetate hydrolase</fullName>
    </submittedName>
</protein>
<dbReference type="RefSeq" id="WP_099254113.1">
    <property type="nucleotide sequence ID" value="NZ_NHOA01000013.1"/>
</dbReference>
<dbReference type="PANTHER" id="PTHR11820">
    <property type="entry name" value="ACYLPYRUVASE"/>
    <property type="match status" value="1"/>
</dbReference>
<evidence type="ECO:0000259" key="3">
    <source>
        <dbReference type="Pfam" id="PF01557"/>
    </source>
</evidence>
<evidence type="ECO:0000256" key="2">
    <source>
        <dbReference type="SAM" id="MobiDB-lite"/>
    </source>
</evidence>
<dbReference type="Gene3D" id="3.90.850.10">
    <property type="entry name" value="Fumarylacetoacetase-like, C-terminal domain"/>
    <property type="match status" value="1"/>
</dbReference>
<organism evidence="4 5">
    <name type="scientific">Halorubrum persicum</name>
    <dbReference type="NCBI Taxonomy" id="1383844"/>
    <lineage>
        <taxon>Archaea</taxon>
        <taxon>Methanobacteriati</taxon>
        <taxon>Methanobacteriota</taxon>
        <taxon>Stenosarchaea group</taxon>
        <taxon>Halobacteria</taxon>
        <taxon>Halobacteriales</taxon>
        <taxon>Haloferacaceae</taxon>
        <taxon>Halorubrum</taxon>
    </lineage>
</organism>